<sequence>MKLLICIIDNVFADGVEKQLKQQGYRMTELASSGGFWRKGNTTFLFGVEEVDVPDLKRALHSACLNIEKNKQLKTKQAHRYTSFLIDVKDAVPILGFNNDLN</sequence>
<dbReference type="PANTHER" id="PTHR38456:SF1">
    <property type="entry name" value="CYCLIC DI-AMP RECEPTOR A"/>
    <property type="match status" value="1"/>
</dbReference>
<dbReference type="EMBL" id="JAGKSQ010000006">
    <property type="protein sequence ID" value="MBP3952350.1"/>
    <property type="molecule type" value="Genomic_DNA"/>
</dbReference>
<dbReference type="RefSeq" id="WP_210598056.1">
    <property type="nucleotide sequence ID" value="NZ_JAGKSQ010000006.1"/>
</dbReference>
<dbReference type="SUPFAM" id="SSF54913">
    <property type="entry name" value="GlnB-like"/>
    <property type="match status" value="1"/>
</dbReference>
<keyword evidence="1" id="KW-0675">Receptor</keyword>
<accession>A0A940X059</accession>
<comment type="caution">
    <text evidence="1">The sequence shown here is derived from an EMBL/GenBank/DDBJ whole genome shotgun (WGS) entry which is preliminary data.</text>
</comment>
<protein>
    <submittedName>
        <fullName evidence="1">Cyclic-di-AMP receptor</fullName>
    </submittedName>
</protein>
<organism evidence="1 2">
    <name type="scientific">Halalkalibacter suaedae</name>
    <dbReference type="NCBI Taxonomy" id="2822140"/>
    <lineage>
        <taxon>Bacteria</taxon>
        <taxon>Bacillati</taxon>
        <taxon>Bacillota</taxon>
        <taxon>Bacilli</taxon>
        <taxon>Bacillales</taxon>
        <taxon>Bacillaceae</taxon>
        <taxon>Halalkalibacter</taxon>
    </lineage>
</organism>
<dbReference type="InterPro" id="IPR011322">
    <property type="entry name" value="N-reg_PII-like_a/b"/>
</dbReference>
<dbReference type="Proteomes" id="UP000678228">
    <property type="component" value="Unassembled WGS sequence"/>
</dbReference>
<name>A0A940X059_9BACI</name>
<reference evidence="1" key="1">
    <citation type="submission" date="2021-03" db="EMBL/GenBank/DDBJ databases">
        <title>Bacillus suaedae sp. nov., isolated from Suaeda aralocaspica.</title>
        <authorList>
            <person name="Lei R.F.R."/>
        </authorList>
    </citation>
    <scope>NUCLEOTIDE SEQUENCE</scope>
    <source>
        <strain evidence="1">YZJH907-2</strain>
    </source>
</reference>
<gene>
    <name evidence="1" type="ORF">J7W16_14600</name>
</gene>
<evidence type="ECO:0000313" key="1">
    <source>
        <dbReference type="EMBL" id="MBP3952350.1"/>
    </source>
</evidence>
<proteinExistence type="predicted"/>
<keyword evidence="2" id="KW-1185">Reference proteome</keyword>
<dbReference type="Gene3D" id="3.30.70.120">
    <property type="match status" value="1"/>
</dbReference>
<dbReference type="AlphaFoldDB" id="A0A940X059"/>
<dbReference type="InterPro" id="IPR015867">
    <property type="entry name" value="N-reg_PII/ATP_PRibTrfase_C"/>
</dbReference>
<dbReference type="InterPro" id="IPR010375">
    <property type="entry name" value="CdAMP_rec"/>
</dbReference>
<dbReference type="Pfam" id="PF06153">
    <property type="entry name" value="CdAMP_rec"/>
    <property type="match status" value="1"/>
</dbReference>
<evidence type="ECO:0000313" key="2">
    <source>
        <dbReference type="Proteomes" id="UP000678228"/>
    </source>
</evidence>
<dbReference type="PANTHER" id="PTHR38456">
    <property type="entry name" value="CYCLIC DI-AMP RECEPTOR A"/>
    <property type="match status" value="1"/>
</dbReference>